<dbReference type="InterPro" id="IPR024079">
    <property type="entry name" value="MetalloPept_cat_dom_sf"/>
</dbReference>
<dbReference type="InterPro" id="IPR018497">
    <property type="entry name" value="Peptidase_M13_C"/>
</dbReference>
<dbReference type="STRING" id="36166.T1GWA8"/>
<organism evidence="2 3">
    <name type="scientific">Megaselia scalaris</name>
    <name type="common">Humpbacked fly</name>
    <name type="synonym">Phora scalaris</name>
    <dbReference type="NCBI Taxonomy" id="36166"/>
    <lineage>
        <taxon>Eukaryota</taxon>
        <taxon>Metazoa</taxon>
        <taxon>Ecdysozoa</taxon>
        <taxon>Arthropoda</taxon>
        <taxon>Hexapoda</taxon>
        <taxon>Insecta</taxon>
        <taxon>Pterygota</taxon>
        <taxon>Neoptera</taxon>
        <taxon>Endopterygota</taxon>
        <taxon>Diptera</taxon>
        <taxon>Brachycera</taxon>
        <taxon>Muscomorpha</taxon>
        <taxon>Platypezoidea</taxon>
        <taxon>Phoridae</taxon>
        <taxon>Megaseliini</taxon>
        <taxon>Megaselia</taxon>
    </lineage>
</organism>
<dbReference type="Pfam" id="PF01431">
    <property type="entry name" value="Peptidase_M13"/>
    <property type="match status" value="1"/>
</dbReference>
<protein>
    <recommendedName>
        <fullName evidence="1">Peptidase M13 C-terminal domain-containing protein</fullName>
    </recommendedName>
</protein>
<reference evidence="2" key="2">
    <citation type="submission" date="2015-06" db="UniProtKB">
        <authorList>
            <consortium name="EnsemblMetazoa"/>
        </authorList>
    </citation>
    <scope>IDENTIFICATION</scope>
</reference>
<dbReference type="GO" id="GO:0005886">
    <property type="term" value="C:plasma membrane"/>
    <property type="evidence" value="ECO:0007669"/>
    <property type="project" value="TreeGrafter"/>
</dbReference>
<dbReference type="GO" id="GO:0016485">
    <property type="term" value="P:protein processing"/>
    <property type="evidence" value="ECO:0007669"/>
    <property type="project" value="TreeGrafter"/>
</dbReference>
<evidence type="ECO:0000313" key="2">
    <source>
        <dbReference type="EnsemblMetazoa" id="MESCA008081-PA"/>
    </source>
</evidence>
<dbReference type="AlphaFoldDB" id="T1GWA8"/>
<dbReference type="EMBL" id="CAQQ02175130">
    <property type="status" value="NOT_ANNOTATED_CDS"/>
    <property type="molecule type" value="Genomic_DNA"/>
</dbReference>
<dbReference type="PROSITE" id="PS51885">
    <property type="entry name" value="NEPRILYSIN"/>
    <property type="match status" value="1"/>
</dbReference>
<reference evidence="3" key="1">
    <citation type="submission" date="2013-02" db="EMBL/GenBank/DDBJ databases">
        <authorList>
            <person name="Hughes D."/>
        </authorList>
    </citation>
    <scope>NUCLEOTIDE SEQUENCE</scope>
    <source>
        <strain>Durham</strain>
        <strain evidence="3">NC isolate 2 -- Noor lab</strain>
    </source>
</reference>
<dbReference type="InterPro" id="IPR000718">
    <property type="entry name" value="Peptidase_M13"/>
</dbReference>
<feature type="domain" description="Peptidase M13 C-terminal" evidence="1">
    <location>
        <begin position="3"/>
        <end position="52"/>
    </location>
</feature>
<dbReference type="Gene3D" id="3.40.390.10">
    <property type="entry name" value="Collagenase (Catalytic Domain)"/>
    <property type="match status" value="1"/>
</dbReference>
<keyword evidence="3" id="KW-1185">Reference proteome</keyword>
<dbReference type="HOGENOM" id="CLU_2725102_0_0_1"/>
<dbReference type="Proteomes" id="UP000015102">
    <property type="component" value="Unassembled WGS sequence"/>
</dbReference>
<evidence type="ECO:0000259" key="1">
    <source>
        <dbReference type="Pfam" id="PF01431"/>
    </source>
</evidence>
<dbReference type="PANTHER" id="PTHR11733">
    <property type="entry name" value="ZINC METALLOPROTEASE FAMILY M13 NEPRILYSIN-RELATED"/>
    <property type="match status" value="1"/>
</dbReference>
<dbReference type="EnsemblMetazoa" id="MESCA008081-RA">
    <property type="protein sequence ID" value="MESCA008081-PA"/>
    <property type="gene ID" value="MESCA008081"/>
</dbReference>
<dbReference type="SUPFAM" id="SSF55486">
    <property type="entry name" value="Metalloproteases ('zincins'), catalytic domain"/>
    <property type="match status" value="1"/>
</dbReference>
<accession>T1GWA8</accession>
<dbReference type="GO" id="GO:0004222">
    <property type="term" value="F:metalloendopeptidase activity"/>
    <property type="evidence" value="ECO:0007669"/>
    <property type="project" value="InterPro"/>
</dbReference>
<dbReference type="PANTHER" id="PTHR11733:SF238">
    <property type="entry name" value="FI07649P-RELATED"/>
    <property type="match status" value="1"/>
</dbReference>
<name>T1GWA8_MEGSC</name>
<evidence type="ECO:0000313" key="3">
    <source>
        <dbReference type="Proteomes" id="UP000015102"/>
    </source>
</evidence>
<proteinExistence type="predicted"/>
<sequence>MRPEAIKNKLKTAVHSPGKFRVIGTLSNSVDFAREFSCPIGCPMNPTHKCSIFEYTLSQCKRYELGLLGYTS</sequence>